<evidence type="ECO:0000259" key="4">
    <source>
        <dbReference type="PROSITE" id="PS01124"/>
    </source>
</evidence>
<dbReference type="AlphaFoldDB" id="A0A4R3QU89"/>
<reference evidence="5 6" key="1">
    <citation type="submission" date="2019-03" db="EMBL/GenBank/DDBJ databases">
        <title>Genomic Encyclopedia of Type Strains, Phase IV (KMG-V): Genome sequencing to study the core and pangenomes of soil and plant-associated prokaryotes.</title>
        <authorList>
            <person name="Whitman W."/>
        </authorList>
    </citation>
    <scope>NUCLEOTIDE SEQUENCE [LARGE SCALE GENOMIC DNA]</scope>
    <source>
        <strain evidence="5 6">Gr42</strain>
    </source>
</reference>
<dbReference type="InterPro" id="IPR009057">
    <property type="entry name" value="Homeodomain-like_sf"/>
</dbReference>
<accession>A0A4R3QU89</accession>
<dbReference type="PROSITE" id="PS00041">
    <property type="entry name" value="HTH_ARAC_FAMILY_1"/>
    <property type="match status" value="1"/>
</dbReference>
<dbReference type="SUPFAM" id="SSF46689">
    <property type="entry name" value="Homeodomain-like"/>
    <property type="match status" value="2"/>
</dbReference>
<dbReference type="InterPro" id="IPR018062">
    <property type="entry name" value="HTH_AraC-typ_CS"/>
</dbReference>
<dbReference type="PROSITE" id="PS01124">
    <property type="entry name" value="HTH_ARAC_FAMILY_2"/>
    <property type="match status" value="1"/>
</dbReference>
<dbReference type="SUPFAM" id="SSF51215">
    <property type="entry name" value="Regulatory protein AraC"/>
    <property type="match status" value="1"/>
</dbReference>
<dbReference type="PANTHER" id="PTHR43280">
    <property type="entry name" value="ARAC-FAMILY TRANSCRIPTIONAL REGULATOR"/>
    <property type="match status" value="1"/>
</dbReference>
<dbReference type="InterPro" id="IPR003313">
    <property type="entry name" value="AraC-bd"/>
</dbReference>
<dbReference type="SMART" id="SM00342">
    <property type="entry name" value="HTH_ARAC"/>
    <property type="match status" value="1"/>
</dbReference>
<name>A0A4R3QU89_9HYPH</name>
<evidence type="ECO:0000256" key="1">
    <source>
        <dbReference type="ARBA" id="ARBA00023015"/>
    </source>
</evidence>
<keyword evidence="1" id="KW-0805">Transcription regulation</keyword>
<dbReference type="EMBL" id="SMBJ01000006">
    <property type="protein sequence ID" value="TCU24759.1"/>
    <property type="molecule type" value="Genomic_DNA"/>
</dbReference>
<dbReference type="Gene3D" id="1.10.10.60">
    <property type="entry name" value="Homeodomain-like"/>
    <property type="match status" value="2"/>
</dbReference>
<evidence type="ECO:0000313" key="5">
    <source>
        <dbReference type="EMBL" id="TCU24759.1"/>
    </source>
</evidence>
<dbReference type="Proteomes" id="UP000295547">
    <property type="component" value="Unassembled WGS sequence"/>
</dbReference>
<keyword evidence="3" id="KW-0804">Transcription</keyword>
<proteinExistence type="predicted"/>
<feature type="domain" description="HTH araC/xylS-type" evidence="4">
    <location>
        <begin position="198"/>
        <end position="297"/>
    </location>
</feature>
<evidence type="ECO:0000256" key="2">
    <source>
        <dbReference type="ARBA" id="ARBA00023125"/>
    </source>
</evidence>
<organism evidence="5 6">
    <name type="scientific">Rhizobium azibense</name>
    <dbReference type="NCBI Taxonomy" id="1136135"/>
    <lineage>
        <taxon>Bacteria</taxon>
        <taxon>Pseudomonadati</taxon>
        <taxon>Pseudomonadota</taxon>
        <taxon>Alphaproteobacteria</taxon>
        <taxon>Hyphomicrobiales</taxon>
        <taxon>Rhizobiaceae</taxon>
        <taxon>Rhizobium/Agrobacterium group</taxon>
        <taxon>Rhizobium</taxon>
    </lineage>
</organism>
<dbReference type="Pfam" id="PF12833">
    <property type="entry name" value="HTH_18"/>
    <property type="match status" value="1"/>
</dbReference>
<dbReference type="GO" id="GO:0003700">
    <property type="term" value="F:DNA-binding transcription factor activity"/>
    <property type="evidence" value="ECO:0007669"/>
    <property type="project" value="InterPro"/>
</dbReference>
<dbReference type="GO" id="GO:0043565">
    <property type="term" value="F:sequence-specific DNA binding"/>
    <property type="evidence" value="ECO:0007669"/>
    <property type="project" value="InterPro"/>
</dbReference>
<keyword evidence="6" id="KW-1185">Reference proteome</keyword>
<dbReference type="Pfam" id="PF02311">
    <property type="entry name" value="AraC_binding"/>
    <property type="match status" value="1"/>
</dbReference>
<dbReference type="PANTHER" id="PTHR43280:SF27">
    <property type="entry name" value="TRANSCRIPTIONAL REGULATOR MTLR"/>
    <property type="match status" value="1"/>
</dbReference>
<protein>
    <submittedName>
        <fullName evidence="5">AraC-like DNA-binding protein</fullName>
    </submittedName>
</protein>
<dbReference type="InterPro" id="IPR018060">
    <property type="entry name" value="HTH_AraC"/>
</dbReference>
<evidence type="ECO:0000313" key="6">
    <source>
        <dbReference type="Proteomes" id="UP000295547"/>
    </source>
</evidence>
<evidence type="ECO:0000256" key="3">
    <source>
        <dbReference type="ARBA" id="ARBA00023163"/>
    </source>
</evidence>
<gene>
    <name evidence="5" type="ORF">EV130_106352</name>
</gene>
<comment type="caution">
    <text evidence="5">The sequence shown here is derived from an EMBL/GenBank/DDBJ whole genome shotgun (WGS) entry which is preliminary data.</text>
</comment>
<keyword evidence="2 5" id="KW-0238">DNA-binding</keyword>
<sequence length="308" mass="34181">MPVKFRLKRREEGSMNPDLEVVAIGSGESFKAWEHGYPYRTVRWHFHPEYEIHHVVATTGQYFVGDFIGEFEPDNLVLTGPNLPHNWVSDVPPGTCLPLRCRVLQFTESFLADATRIFPELSACAGILEMSRRGALFTSETASLVGPFLGELVDAKGIRRIELFMNVLDTLSSAPGTRTLASALYHPDPSGFMSAGVNQALAFINTHLTEPFSESDLAGLTGQSPSAFSRSFRRHTGMALVQYVNRLRINFACHLLMSETAMSITDICFAAGFNNISNFNRRFLDQKGMAPSRFRTLLAQNARAVEAA</sequence>
<dbReference type="CDD" id="cd06976">
    <property type="entry name" value="cupin_MtlR-like_N"/>
    <property type="match status" value="1"/>
</dbReference>
<dbReference type="InterPro" id="IPR037923">
    <property type="entry name" value="HTH-like"/>
</dbReference>